<reference evidence="2 3" key="1">
    <citation type="submission" date="2016-03" db="EMBL/GenBank/DDBJ databases">
        <title>Comparative genomics of the ectomycorrhizal sister species Rhizopogon vinicolor and Rhizopogon vesiculosus (Basidiomycota: Boletales) reveals a divergence of the mating type B locus.</title>
        <authorList>
            <person name="Mujic A.B."/>
            <person name="Kuo A."/>
            <person name="Tritt A."/>
            <person name="Lipzen A."/>
            <person name="Chen C."/>
            <person name="Johnson J."/>
            <person name="Sharma A."/>
            <person name="Barry K."/>
            <person name="Grigoriev I.V."/>
            <person name="Spatafora J.W."/>
        </authorList>
    </citation>
    <scope>NUCLEOTIDE SEQUENCE [LARGE SCALE GENOMIC DNA]</scope>
    <source>
        <strain evidence="2 3">AM-OR11-056</strain>
    </source>
</reference>
<dbReference type="EMBL" id="LVVM01003728">
    <property type="protein sequence ID" value="OJA14367.1"/>
    <property type="molecule type" value="Genomic_DNA"/>
</dbReference>
<accession>A0A1J8Q103</accession>
<feature type="signal peptide" evidence="1">
    <location>
        <begin position="1"/>
        <end position="17"/>
    </location>
</feature>
<dbReference type="Proteomes" id="UP000183567">
    <property type="component" value="Unassembled WGS sequence"/>
</dbReference>
<protein>
    <submittedName>
        <fullName evidence="2">Uncharacterized protein</fullName>
    </submittedName>
</protein>
<keyword evidence="3" id="KW-1185">Reference proteome</keyword>
<evidence type="ECO:0000256" key="1">
    <source>
        <dbReference type="SAM" id="SignalP"/>
    </source>
</evidence>
<sequence length="168" mass="19029">MPLALVVPLHVLLMEIAQRPNGGVEVLLSDAECEGGSPNQYEPEMCKEFTDRLAPWVHYVPIQNIYPDLYDALVFFRGNLAGRGAHEELVAKIAREGMEWSLTFWRKEAVVAFCLSYCLEYARVMSEDRNSLMSNWKMVDDYVKVGSFQPDSSSDDIVLPESFMGLTI</sequence>
<proteinExistence type="predicted"/>
<gene>
    <name evidence="2" type="ORF">AZE42_04968</name>
</gene>
<comment type="caution">
    <text evidence="2">The sequence shown here is derived from an EMBL/GenBank/DDBJ whole genome shotgun (WGS) entry which is preliminary data.</text>
</comment>
<dbReference type="OrthoDB" id="2685885at2759"/>
<organism evidence="2 3">
    <name type="scientific">Rhizopogon vesiculosus</name>
    <dbReference type="NCBI Taxonomy" id="180088"/>
    <lineage>
        <taxon>Eukaryota</taxon>
        <taxon>Fungi</taxon>
        <taxon>Dikarya</taxon>
        <taxon>Basidiomycota</taxon>
        <taxon>Agaricomycotina</taxon>
        <taxon>Agaricomycetes</taxon>
        <taxon>Agaricomycetidae</taxon>
        <taxon>Boletales</taxon>
        <taxon>Suillineae</taxon>
        <taxon>Rhizopogonaceae</taxon>
        <taxon>Rhizopogon</taxon>
    </lineage>
</organism>
<dbReference type="AlphaFoldDB" id="A0A1J8Q103"/>
<name>A0A1J8Q103_9AGAM</name>
<feature type="chain" id="PRO_5012317725" evidence="1">
    <location>
        <begin position="18"/>
        <end position="168"/>
    </location>
</feature>
<evidence type="ECO:0000313" key="2">
    <source>
        <dbReference type="EMBL" id="OJA14367.1"/>
    </source>
</evidence>
<evidence type="ECO:0000313" key="3">
    <source>
        <dbReference type="Proteomes" id="UP000183567"/>
    </source>
</evidence>
<keyword evidence="1" id="KW-0732">Signal</keyword>